<evidence type="ECO:0000256" key="2">
    <source>
        <dbReference type="ARBA" id="ARBA00008661"/>
    </source>
</evidence>
<evidence type="ECO:0000256" key="4">
    <source>
        <dbReference type="ARBA" id="ARBA00022679"/>
    </source>
</evidence>
<keyword evidence="4" id="KW-0808">Transferase</keyword>
<dbReference type="PANTHER" id="PTHR11214:SF334">
    <property type="entry name" value="HEXOSYLTRANSFERASE"/>
    <property type="match status" value="1"/>
</dbReference>
<comment type="caution">
    <text evidence="11">The sequence shown here is derived from an EMBL/GenBank/DDBJ whole genome shotgun (WGS) entry which is preliminary data.</text>
</comment>
<evidence type="ECO:0000256" key="9">
    <source>
        <dbReference type="ARBA" id="ARBA00023136"/>
    </source>
</evidence>
<dbReference type="Gene3D" id="3.90.550.50">
    <property type="match status" value="1"/>
</dbReference>
<evidence type="ECO:0000256" key="5">
    <source>
        <dbReference type="ARBA" id="ARBA00022692"/>
    </source>
</evidence>
<dbReference type="EC" id="2.4.1.-" evidence="10"/>
<dbReference type="Proteomes" id="UP000887458">
    <property type="component" value="Unassembled WGS sequence"/>
</dbReference>
<evidence type="ECO:0000256" key="6">
    <source>
        <dbReference type="ARBA" id="ARBA00022968"/>
    </source>
</evidence>
<keyword evidence="3 10" id="KW-0328">Glycosyltransferase</keyword>
<evidence type="ECO:0000256" key="1">
    <source>
        <dbReference type="ARBA" id="ARBA00004323"/>
    </source>
</evidence>
<evidence type="ECO:0000256" key="10">
    <source>
        <dbReference type="RuleBase" id="RU363063"/>
    </source>
</evidence>
<evidence type="ECO:0000256" key="7">
    <source>
        <dbReference type="ARBA" id="ARBA00022989"/>
    </source>
</evidence>
<name>A0ABQ8J494_DERPT</name>
<evidence type="ECO:0000256" key="8">
    <source>
        <dbReference type="ARBA" id="ARBA00023034"/>
    </source>
</evidence>
<comment type="subcellular location">
    <subcellularLocation>
        <location evidence="1 10">Golgi apparatus membrane</location>
        <topology evidence="1 10">Single-pass type II membrane protein</topology>
    </subcellularLocation>
</comment>
<keyword evidence="7 10" id="KW-1133">Transmembrane helix</keyword>
<sequence>MPRFPRFTYRFIRFIIIFIIIFSLFIICFYSYHWYDLEMVQKNYVKQIIKLSITNDHDQQQSLLTLNIDDIHRNLIKIYHQQPQQTNRLSPSAIDQYWSMAKNFNLTEENFGEWKKSFTGGGDDVRIRQDFPQSFFGTILGYHLKIASSLDQILRLNYPENLTIDKLIDERRQQGWITNLKLNEFQPITFLNFGAKICESKSLGFDLEALIFVITAPDDFELRSVIRQTWARKFQENSRQIRLYFAIGYSRYSQHHQQLQIEQEYYQYYDLIQWPFIENYNRLSIKSMALIRWSAIYCPMVKNIYKIDGDSLVNYDNFMKFIMKINNDNDNERQTKTTNVNTLKLSAYGNIRYPQAIRFWSKFATSFDDYPYVYYPKYTDASWMLSGGPGNSLLTYATGILETMPALPWEDVLITGLIPQRMQNNHHIDYKHYYFPGYNDRIKINEIDNCKFQMSIIFTHKFNQYNLQKIWNKLQTNFTKNTNCQFLL</sequence>
<proteinExistence type="inferred from homology"/>
<keyword evidence="5 10" id="KW-0812">Transmembrane</keyword>
<evidence type="ECO:0000256" key="3">
    <source>
        <dbReference type="ARBA" id="ARBA00022676"/>
    </source>
</evidence>
<evidence type="ECO:0000313" key="11">
    <source>
        <dbReference type="EMBL" id="KAH9417354.1"/>
    </source>
</evidence>
<accession>A0ABQ8J494</accession>
<dbReference type="EMBL" id="NJHN03000077">
    <property type="protein sequence ID" value="KAH9417354.1"/>
    <property type="molecule type" value="Genomic_DNA"/>
</dbReference>
<keyword evidence="6 10" id="KW-0735">Signal-anchor</keyword>
<dbReference type="PANTHER" id="PTHR11214">
    <property type="entry name" value="BETA-1,3-N-ACETYLGLUCOSAMINYLTRANSFERASE"/>
    <property type="match status" value="1"/>
</dbReference>
<dbReference type="Pfam" id="PF01762">
    <property type="entry name" value="Galactosyl_T"/>
    <property type="match status" value="1"/>
</dbReference>
<keyword evidence="8 10" id="KW-0333">Golgi apparatus</keyword>
<feature type="transmembrane region" description="Helical" evidence="10">
    <location>
        <begin position="12"/>
        <end position="35"/>
    </location>
</feature>
<comment type="similarity">
    <text evidence="2 10">Belongs to the glycosyltransferase 31 family.</text>
</comment>
<reference evidence="11 12" key="1">
    <citation type="journal article" date="2018" name="J. Allergy Clin. Immunol.">
        <title>High-quality assembly of Dermatophagoides pteronyssinus genome and transcriptome reveals a wide range of novel allergens.</title>
        <authorList>
            <person name="Liu X.Y."/>
            <person name="Yang K.Y."/>
            <person name="Wang M.Q."/>
            <person name="Kwok J.S."/>
            <person name="Zeng X."/>
            <person name="Yang Z."/>
            <person name="Xiao X.J."/>
            <person name="Lau C.P."/>
            <person name="Li Y."/>
            <person name="Huang Z.M."/>
            <person name="Ba J.G."/>
            <person name="Yim A.K."/>
            <person name="Ouyang C.Y."/>
            <person name="Ngai S.M."/>
            <person name="Chan T.F."/>
            <person name="Leung E.L."/>
            <person name="Liu L."/>
            <person name="Liu Z.G."/>
            <person name="Tsui S.K."/>
        </authorList>
    </citation>
    <scope>NUCLEOTIDE SEQUENCE [LARGE SCALE GENOMIC DNA]</scope>
    <source>
        <strain evidence="11">Derp</strain>
    </source>
</reference>
<keyword evidence="12" id="KW-1185">Reference proteome</keyword>
<organism evidence="11 12">
    <name type="scientific">Dermatophagoides pteronyssinus</name>
    <name type="common">European house dust mite</name>
    <dbReference type="NCBI Taxonomy" id="6956"/>
    <lineage>
        <taxon>Eukaryota</taxon>
        <taxon>Metazoa</taxon>
        <taxon>Ecdysozoa</taxon>
        <taxon>Arthropoda</taxon>
        <taxon>Chelicerata</taxon>
        <taxon>Arachnida</taxon>
        <taxon>Acari</taxon>
        <taxon>Acariformes</taxon>
        <taxon>Sarcoptiformes</taxon>
        <taxon>Astigmata</taxon>
        <taxon>Psoroptidia</taxon>
        <taxon>Analgoidea</taxon>
        <taxon>Pyroglyphidae</taxon>
        <taxon>Dermatophagoidinae</taxon>
        <taxon>Dermatophagoides</taxon>
    </lineage>
</organism>
<dbReference type="InterPro" id="IPR002659">
    <property type="entry name" value="Glyco_trans_31"/>
</dbReference>
<evidence type="ECO:0000313" key="12">
    <source>
        <dbReference type="Proteomes" id="UP000887458"/>
    </source>
</evidence>
<gene>
    <name evidence="11" type="primary">B3GNT7_2</name>
    <name evidence="11" type="ORF">DERP_007352</name>
</gene>
<protein>
    <recommendedName>
        <fullName evidence="10">Hexosyltransferase</fullName>
        <ecNumber evidence="10">2.4.1.-</ecNumber>
    </recommendedName>
</protein>
<keyword evidence="9 10" id="KW-0472">Membrane</keyword>
<reference evidence="11 12" key="2">
    <citation type="journal article" date="2022" name="Mol. Biol. Evol.">
        <title>Comparative Genomics Reveals Insights into the Divergent Evolution of Astigmatic Mites and Household Pest Adaptations.</title>
        <authorList>
            <person name="Xiong Q."/>
            <person name="Wan A.T."/>
            <person name="Liu X."/>
            <person name="Fung C.S."/>
            <person name="Xiao X."/>
            <person name="Malainual N."/>
            <person name="Hou J."/>
            <person name="Wang L."/>
            <person name="Wang M."/>
            <person name="Yang K.Y."/>
            <person name="Cui Y."/>
            <person name="Leung E.L."/>
            <person name="Nong W."/>
            <person name="Shin S.K."/>
            <person name="Au S.W."/>
            <person name="Jeong K.Y."/>
            <person name="Chew F.T."/>
            <person name="Hui J.H."/>
            <person name="Leung T.F."/>
            <person name="Tungtrongchitr A."/>
            <person name="Zhong N."/>
            <person name="Liu Z."/>
            <person name="Tsui S.K."/>
        </authorList>
    </citation>
    <scope>NUCLEOTIDE SEQUENCE [LARGE SCALE GENOMIC DNA]</scope>
    <source>
        <strain evidence="11">Derp</strain>
    </source>
</reference>